<reference evidence="1" key="1">
    <citation type="journal article" date="2014" name="Front. Microbiol.">
        <title>High frequency of phylogenetically diverse reductive dehalogenase-homologous genes in deep subseafloor sedimentary metagenomes.</title>
        <authorList>
            <person name="Kawai M."/>
            <person name="Futagami T."/>
            <person name="Toyoda A."/>
            <person name="Takaki Y."/>
            <person name="Nishi S."/>
            <person name="Hori S."/>
            <person name="Arai W."/>
            <person name="Tsubouchi T."/>
            <person name="Morono Y."/>
            <person name="Uchiyama I."/>
            <person name="Ito T."/>
            <person name="Fujiyama A."/>
            <person name="Inagaki F."/>
            <person name="Takami H."/>
        </authorList>
    </citation>
    <scope>NUCLEOTIDE SEQUENCE</scope>
    <source>
        <strain evidence="1">Expedition CK06-06</strain>
    </source>
</reference>
<protein>
    <submittedName>
        <fullName evidence="1">Uncharacterized protein</fullName>
    </submittedName>
</protein>
<organism evidence="1">
    <name type="scientific">marine sediment metagenome</name>
    <dbReference type="NCBI Taxonomy" id="412755"/>
    <lineage>
        <taxon>unclassified sequences</taxon>
        <taxon>metagenomes</taxon>
        <taxon>ecological metagenomes</taxon>
    </lineage>
</organism>
<name>X1TQY3_9ZZZZ</name>
<evidence type="ECO:0000313" key="1">
    <source>
        <dbReference type="EMBL" id="GAI93776.1"/>
    </source>
</evidence>
<accession>X1TQY3</accession>
<proteinExistence type="predicted"/>
<gene>
    <name evidence="1" type="ORF">S12H4_28972</name>
</gene>
<feature type="non-terminal residue" evidence="1">
    <location>
        <position position="121"/>
    </location>
</feature>
<sequence>MSFLYSVTLDDPTEDGTFEWISLPALNRYTGAGYLYWGKFPSLPQMGAAGIARSYVEWDISSIPLDAIITLVKFKYHGKTNDLSTDDGYIYAMAVRPSTGTDQDVYDDCADGTAYYTDKVF</sequence>
<comment type="caution">
    <text evidence="1">The sequence shown here is derived from an EMBL/GenBank/DDBJ whole genome shotgun (WGS) entry which is preliminary data.</text>
</comment>
<dbReference type="AlphaFoldDB" id="X1TQY3"/>
<dbReference type="EMBL" id="BARW01016671">
    <property type="protein sequence ID" value="GAI93776.1"/>
    <property type="molecule type" value="Genomic_DNA"/>
</dbReference>